<keyword evidence="6" id="KW-0998">Cell outer membrane</keyword>
<keyword evidence="3" id="KW-1134">Transmembrane beta strand</keyword>
<evidence type="ECO:0000256" key="4">
    <source>
        <dbReference type="ARBA" id="ARBA00022692"/>
    </source>
</evidence>
<comment type="caution">
    <text evidence="9">The sequence shown here is derived from an EMBL/GenBank/DDBJ whole genome shotgun (WGS) entry which is preliminary data.</text>
</comment>
<evidence type="ECO:0000256" key="5">
    <source>
        <dbReference type="ARBA" id="ARBA00023136"/>
    </source>
</evidence>
<accession>A0ABW1Z3M7</accession>
<dbReference type="Proteomes" id="UP001596391">
    <property type="component" value="Unassembled WGS sequence"/>
</dbReference>
<keyword evidence="7" id="KW-0732">Signal</keyword>
<keyword evidence="4" id="KW-0812">Transmembrane</keyword>
<dbReference type="Gene3D" id="2.40.170.20">
    <property type="entry name" value="TonB-dependent receptor, beta-barrel domain"/>
    <property type="match status" value="1"/>
</dbReference>
<dbReference type="InterPro" id="IPR039426">
    <property type="entry name" value="TonB-dep_rcpt-like"/>
</dbReference>
<evidence type="ECO:0000256" key="6">
    <source>
        <dbReference type="ARBA" id="ARBA00023237"/>
    </source>
</evidence>
<evidence type="ECO:0000256" key="3">
    <source>
        <dbReference type="ARBA" id="ARBA00022452"/>
    </source>
</evidence>
<protein>
    <submittedName>
        <fullName evidence="9">TonB-dependent receptor domain-containing protein</fullName>
    </submittedName>
</protein>
<feature type="domain" description="TonB-dependent transporter Oar-like beta-barrel" evidence="8">
    <location>
        <begin position="253"/>
        <end position="1127"/>
    </location>
</feature>
<evidence type="ECO:0000256" key="7">
    <source>
        <dbReference type="SAM" id="SignalP"/>
    </source>
</evidence>
<feature type="signal peptide" evidence="7">
    <location>
        <begin position="1"/>
        <end position="26"/>
    </location>
</feature>
<reference evidence="10" key="1">
    <citation type="journal article" date="2019" name="Int. J. Syst. Evol. Microbiol.">
        <title>The Global Catalogue of Microorganisms (GCM) 10K type strain sequencing project: providing services to taxonomists for standard genome sequencing and annotation.</title>
        <authorList>
            <consortium name="The Broad Institute Genomics Platform"/>
            <consortium name="The Broad Institute Genome Sequencing Center for Infectious Disease"/>
            <person name="Wu L."/>
            <person name="Ma J."/>
        </authorList>
    </citation>
    <scope>NUCLEOTIDE SEQUENCE [LARGE SCALE GENOMIC DNA]</scope>
    <source>
        <strain evidence="10">CGMCC 1.16026</strain>
    </source>
</reference>
<evidence type="ECO:0000313" key="10">
    <source>
        <dbReference type="Proteomes" id="UP001596391"/>
    </source>
</evidence>
<dbReference type="Pfam" id="PF25183">
    <property type="entry name" value="OMP_b-brl_4"/>
    <property type="match status" value="1"/>
</dbReference>
<evidence type="ECO:0000313" key="9">
    <source>
        <dbReference type="EMBL" id="MFC6644162.1"/>
    </source>
</evidence>
<dbReference type="PANTHER" id="PTHR30069">
    <property type="entry name" value="TONB-DEPENDENT OUTER MEMBRANE RECEPTOR"/>
    <property type="match status" value="1"/>
</dbReference>
<dbReference type="EMBL" id="JBHSWI010000001">
    <property type="protein sequence ID" value="MFC6644162.1"/>
    <property type="molecule type" value="Genomic_DNA"/>
</dbReference>
<dbReference type="Gene3D" id="2.60.40.1120">
    <property type="entry name" value="Carboxypeptidase-like, regulatory domain"/>
    <property type="match status" value="1"/>
</dbReference>
<evidence type="ECO:0000256" key="1">
    <source>
        <dbReference type="ARBA" id="ARBA00004571"/>
    </source>
</evidence>
<gene>
    <name evidence="9" type="ORF">ACFQBQ_00855</name>
</gene>
<evidence type="ECO:0000259" key="8">
    <source>
        <dbReference type="Pfam" id="PF25183"/>
    </source>
</evidence>
<sequence length="1134" mass="122820">MSKRQRGVVCRLFLAPLLLASSVSLAGQTITGTIRGTVQDATGASIVGATVIARNVETGVKTTVKTDKTGSYRVVSLPIGQYEVIVSKDGFNEASTKPMSLEIDQTARMDVKLVPGSVTTTIEVASDNGTVLQTENATLGTTITANMLQQMPLSGQNFSTATVFVPGAVLPTYSALGGANGTERDTTASTLPSFNGNRQQTNNYIFDGADINETMNNVVGYNPAPESLEQIRVITANADAEYGNVNGGEVIMVTKSGTNKFHGSVYSFYENQDLTANLWSNNYNRISKGKFHQNQFGASLGGPIMKNRLFFYADFEGFRNSAAGTGLASVPTAYMRTGDFSEFLGGHSSGVPLSSQIQLYDTTSGLNTATPYANNQIPIVNPVAKYLFTHPEIYPLPNRGSSVTTSPDSQNYSAPTKTIIVNNQGDVRGDYVIGARDAMNMRFSMGDAWDATPKPVLAVTFPAGNEYPFIGGVINEVHTFSSTLQNQFRAGISRIGWKQGLPVDSTGEFGTDGDAKLGLPFPNQPYAGFTQVNLSSVESNVGTRGAATKYFDNIFSYGDDATWQLHKHNLKAGVLVLRYQQNSYYPSTYGAMGYFSYTGSYTADSLASKTGAPRTTGYGFADFALDKSSAQAVAGVSGLVGHRQYRTAYYVQDDWHLLPNLTVNIGLRYAYDQPIYEVNNKEVNVDTDNPAKCPACLEFAGQNGNSRALYSPYYKEFMPRLGVNYQLNPTVIFRAGYGITDDLEGTGANLRMTQNAPFIYQFYNTNLTPTSTSGGNPSPVENGFSTGTSNVSTSSTIYRAWAHNLRPALIQQYNLATEVLLTHTLTFQLGYVGETGQHLIVPVRANQYTTPGVASTAPYAALVGTGGTIYLTQSEGNSNYNAMQLQIRQRQTHGLEFTFNYTWARAMTNNPGFYGVTGVDGAGVFQQNIYDPHSDYGPAATDARNSVNFVGTYSLPFGHGRDFGARWSRWLDEPLGGWKLSANAVMYSGFPVTITATNVANANNGSARANQYRPLIVVNRSLNHWFGTDASAQPCSGSDNGTCAYDVEHTNTYGTAHVGTERAPGYRIIDMSFFKDFRTYKEQSLTFRLDAFNAFNLASYAAPGASVSTASTFGLITSTLSPARQFQFAAKYRF</sequence>
<keyword evidence="5" id="KW-0472">Membrane</keyword>
<dbReference type="InterPro" id="IPR036942">
    <property type="entry name" value="Beta-barrel_TonB_sf"/>
</dbReference>
<organism evidence="9 10">
    <name type="scientific">Granulicella cerasi</name>
    <dbReference type="NCBI Taxonomy" id="741063"/>
    <lineage>
        <taxon>Bacteria</taxon>
        <taxon>Pseudomonadati</taxon>
        <taxon>Acidobacteriota</taxon>
        <taxon>Terriglobia</taxon>
        <taxon>Terriglobales</taxon>
        <taxon>Acidobacteriaceae</taxon>
        <taxon>Granulicella</taxon>
    </lineage>
</organism>
<dbReference type="SUPFAM" id="SSF49464">
    <property type="entry name" value="Carboxypeptidase regulatory domain-like"/>
    <property type="match status" value="1"/>
</dbReference>
<dbReference type="RefSeq" id="WP_263372111.1">
    <property type="nucleotide sequence ID" value="NZ_JAGSYD010000004.1"/>
</dbReference>
<name>A0ABW1Z3M7_9BACT</name>
<dbReference type="Pfam" id="PF13620">
    <property type="entry name" value="CarboxypepD_reg"/>
    <property type="match status" value="1"/>
</dbReference>
<dbReference type="SUPFAM" id="SSF56935">
    <property type="entry name" value="Porins"/>
    <property type="match status" value="1"/>
</dbReference>
<comment type="subcellular location">
    <subcellularLocation>
        <location evidence="1">Cell outer membrane</location>
        <topology evidence="1">Multi-pass membrane protein</topology>
    </subcellularLocation>
</comment>
<feature type="chain" id="PRO_5045221198" evidence="7">
    <location>
        <begin position="27"/>
        <end position="1134"/>
    </location>
</feature>
<evidence type="ECO:0000256" key="2">
    <source>
        <dbReference type="ARBA" id="ARBA00022448"/>
    </source>
</evidence>
<keyword evidence="10" id="KW-1185">Reference proteome</keyword>
<keyword evidence="9" id="KW-0675">Receptor</keyword>
<dbReference type="PANTHER" id="PTHR30069:SF46">
    <property type="entry name" value="OAR PROTEIN"/>
    <property type="match status" value="1"/>
</dbReference>
<keyword evidence="2" id="KW-0813">Transport</keyword>
<dbReference type="InterPro" id="IPR008969">
    <property type="entry name" value="CarboxyPept-like_regulatory"/>
</dbReference>
<proteinExistence type="predicted"/>
<dbReference type="InterPro" id="IPR057601">
    <property type="entry name" value="Oar-like_b-barrel"/>
</dbReference>